<dbReference type="SMART" id="SM00388">
    <property type="entry name" value="HisKA"/>
    <property type="match status" value="1"/>
</dbReference>
<dbReference type="CDD" id="cd00082">
    <property type="entry name" value="HisKA"/>
    <property type="match status" value="1"/>
</dbReference>
<dbReference type="Pfam" id="PF00512">
    <property type="entry name" value="HisKA"/>
    <property type="match status" value="1"/>
</dbReference>
<dbReference type="GO" id="GO:0004673">
    <property type="term" value="F:protein histidine kinase activity"/>
    <property type="evidence" value="ECO:0007669"/>
    <property type="project" value="UniProtKB-EC"/>
</dbReference>
<dbReference type="InterPro" id="IPR003594">
    <property type="entry name" value="HATPase_dom"/>
</dbReference>
<dbReference type="PRINTS" id="PR00344">
    <property type="entry name" value="BCTRLSENSOR"/>
</dbReference>
<evidence type="ECO:0000313" key="10">
    <source>
        <dbReference type="Proteomes" id="UP000702425"/>
    </source>
</evidence>
<dbReference type="InterPro" id="IPR005467">
    <property type="entry name" value="His_kinase_dom"/>
</dbReference>
<dbReference type="PROSITE" id="PS50109">
    <property type="entry name" value="HIS_KIN"/>
    <property type="match status" value="1"/>
</dbReference>
<dbReference type="EC" id="2.7.13.3" evidence="2"/>
<feature type="domain" description="Histidine kinase" evidence="7">
    <location>
        <begin position="153"/>
        <end position="369"/>
    </location>
</feature>
<dbReference type="SMART" id="SM00387">
    <property type="entry name" value="HATPase_c"/>
    <property type="match status" value="1"/>
</dbReference>
<name>A0ABX2D3M7_9CYAN</name>
<dbReference type="Gene3D" id="3.40.50.2300">
    <property type="match status" value="1"/>
</dbReference>
<feature type="domain" description="Response regulatory" evidence="8">
    <location>
        <begin position="9"/>
        <end position="124"/>
    </location>
</feature>
<dbReference type="InterPro" id="IPR003661">
    <property type="entry name" value="HisK_dim/P_dom"/>
</dbReference>
<sequence length="372" mass="40948">MDLAEKAINILIVEDELLIAKNLSQKLEKLGYQIADIVSSGADAIQRAGELEPDLILMDIVIKGDIDGIETAVIINQELDIPIIYTTAYADDETLQRAEKTGSYGYLLKPFKQRELHATIKIALSKHQEAVKMQQLIALAAAKSENRSRFISMAYHDLNTPLTTIQLSAEMLEDSELHKTPGTTNKNVERIKKAVSNMSELLEEILMLSKAESGKLSLNLNPVNVIDLCKSILEEMQPLATQKHLVAFRNRTEKIQANLDAKLLQHLLTNLLSNAIKYSPNGGNICLELSCEGKQVVFCVRDEGIGMTAEYQGKLFQQFERGGNVGKIKGSGLGLCIVKHIVDLHGGTISVESELGKGTTFIVALPFLVMSH</sequence>
<keyword evidence="4 9" id="KW-0418">Kinase</keyword>
<dbReference type="CDD" id="cd17534">
    <property type="entry name" value="REC_DC-like"/>
    <property type="match status" value="1"/>
</dbReference>
<dbReference type="PANTHER" id="PTHR43547">
    <property type="entry name" value="TWO-COMPONENT HISTIDINE KINASE"/>
    <property type="match status" value="1"/>
</dbReference>
<evidence type="ECO:0000256" key="6">
    <source>
        <dbReference type="PROSITE-ProRule" id="PRU00169"/>
    </source>
</evidence>
<dbReference type="Pfam" id="PF00072">
    <property type="entry name" value="Response_reg"/>
    <property type="match status" value="1"/>
</dbReference>
<evidence type="ECO:0000256" key="4">
    <source>
        <dbReference type="ARBA" id="ARBA00022777"/>
    </source>
</evidence>
<evidence type="ECO:0000259" key="7">
    <source>
        <dbReference type="PROSITE" id="PS50109"/>
    </source>
</evidence>
<evidence type="ECO:0000256" key="5">
    <source>
        <dbReference type="ARBA" id="ARBA00023012"/>
    </source>
</evidence>
<reference evidence="9 10" key="1">
    <citation type="journal article" date="2020" name="Sci. Rep.">
        <title>A novel cyanobacterial geosmin producer, revising GeoA distribution and dispersion patterns in Bacteria.</title>
        <authorList>
            <person name="Churro C."/>
            <person name="Semedo-Aguiar A.P."/>
            <person name="Silva A.D."/>
            <person name="Pereira-Leal J.B."/>
            <person name="Leite R.B."/>
        </authorList>
    </citation>
    <scope>NUCLEOTIDE SEQUENCE [LARGE SCALE GENOMIC DNA]</scope>
    <source>
        <strain evidence="9 10">IPMA8</strain>
    </source>
</reference>
<dbReference type="CDD" id="cd00075">
    <property type="entry name" value="HATPase"/>
    <property type="match status" value="1"/>
</dbReference>
<dbReference type="InterPro" id="IPR036097">
    <property type="entry name" value="HisK_dim/P_sf"/>
</dbReference>
<dbReference type="Gene3D" id="3.30.565.10">
    <property type="entry name" value="Histidine kinase-like ATPase, C-terminal domain"/>
    <property type="match status" value="1"/>
</dbReference>
<dbReference type="SUPFAM" id="SSF47384">
    <property type="entry name" value="Homodimeric domain of signal transducing histidine kinase"/>
    <property type="match status" value="1"/>
</dbReference>
<keyword evidence="10" id="KW-1185">Reference proteome</keyword>
<dbReference type="Pfam" id="PF02518">
    <property type="entry name" value="HATPase_c"/>
    <property type="match status" value="1"/>
</dbReference>
<accession>A0ABX2D3M7</accession>
<protein>
    <recommendedName>
        <fullName evidence="2">histidine kinase</fullName>
        <ecNumber evidence="2">2.7.13.3</ecNumber>
    </recommendedName>
</protein>
<evidence type="ECO:0000259" key="8">
    <source>
        <dbReference type="PROSITE" id="PS50110"/>
    </source>
</evidence>
<dbReference type="SMART" id="SM00448">
    <property type="entry name" value="REC"/>
    <property type="match status" value="1"/>
</dbReference>
<comment type="caution">
    <text evidence="9">The sequence shown here is derived from an EMBL/GenBank/DDBJ whole genome shotgun (WGS) entry which is preliminary data.</text>
</comment>
<dbReference type="EMBL" id="SRRZ01000079">
    <property type="protein sequence ID" value="NQE36260.1"/>
    <property type="molecule type" value="Genomic_DNA"/>
</dbReference>
<dbReference type="InterPro" id="IPR001789">
    <property type="entry name" value="Sig_transdc_resp-reg_receiver"/>
</dbReference>
<dbReference type="PANTHER" id="PTHR43547:SF2">
    <property type="entry name" value="HYBRID SIGNAL TRANSDUCTION HISTIDINE KINASE C"/>
    <property type="match status" value="1"/>
</dbReference>
<keyword evidence="5" id="KW-0902">Two-component regulatory system</keyword>
<keyword evidence="3 6" id="KW-0597">Phosphoprotein</keyword>
<organism evidence="9 10">
    <name type="scientific">Microcoleus asticus IPMA8</name>
    <dbReference type="NCBI Taxonomy" id="2563858"/>
    <lineage>
        <taxon>Bacteria</taxon>
        <taxon>Bacillati</taxon>
        <taxon>Cyanobacteriota</taxon>
        <taxon>Cyanophyceae</taxon>
        <taxon>Oscillatoriophycideae</taxon>
        <taxon>Oscillatoriales</taxon>
        <taxon>Microcoleaceae</taxon>
        <taxon>Microcoleus</taxon>
        <taxon>Microcoleus asticus</taxon>
    </lineage>
</organism>
<dbReference type="InterPro" id="IPR004358">
    <property type="entry name" value="Sig_transdc_His_kin-like_C"/>
</dbReference>
<dbReference type="SUPFAM" id="SSF55874">
    <property type="entry name" value="ATPase domain of HSP90 chaperone/DNA topoisomerase II/histidine kinase"/>
    <property type="match status" value="1"/>
</dbReference>
<evidence type="ECO:0000256" key="3">
    <source>
        <dbReference type="ARBA" id="ARBA00022553"/>
    </source>
</evidence>
<feature type="modified residue" description="4-aspartylphosphate" evidence="6">
    <location>
        <position position="59"/>
    </location>
</feature>
<evidence type="ECO:0000313" key="9">
    <source>
        <dbReference type="EMBL" id="NQE36260.1"/>
    </source>
</evidence>
<gene>
    <name evidence="9" type="primary">walK_4</name>
    <name evidence="9" type="ORF">E5S67_04023</name>
</gene>
<comment type="catalytic activity">
    <reaction evidence="1">
        <text>ATP + protein L-histidine = ADP + protein N-phospho-L-histidine.</text>
        <dbReference type="EC" id="2.7.13.3"/>
    </reaction>
</comment>
<proteinExistence type="predicted"/>
<dbReference type="SUPFAM" id="SSF52172">
    <property type="entry name" value="CheY-like"/>
    <property type="match status" value="1"/>
</dbReference>
<dbReference type="PROSITE" id="PS50110">
    <property type="entry name" value="RESPONSE_REGULATORY"/>
    <property type="match status" value="1"/>
</dbReference>
<dbReference type="RefSeq" id="WP_172190184.1">
    <property type="nucleotide sequence ID" value="NZ_CAWPPK010000295.1"/>
</dbReference>
<dbReference type="Proteomes" id="UP000702425">
    <property type="component" value="Unassembled WGS sequence"/>
</dbReference>
<dbReference type="InterPro" id="IPR011006">
    <property type="entry name" value="CheY-like_superfamily"/>
</dbReference>
<dbReference type="InterPro" id="IPR036890">
    <property type="entry name" value="HATPase_C_sf"/>
</dbReference>
<evidence type="ECO:0000256" key="2">
    <source>
        <dbReference type="ARBA" id="ARBA00012438"/>
    </source>
</evidence>
<evidence type="ECO:0000256" key="1">
    <source>
        <dbReference type="ARBA" id="ARBA00000085"/>
    </source>
</evidence>
<dbReference type="Gene3D" id="1.10.287.130">
    <property type="match status" value="1"/>
</dbReference>
<keyword evidence="9" id="KW-0808">Transferase</keyword>